<accession>A0A7R9CFV9</accession>
<dbReference type="InterPro" id="IPR014882">
    <property type="entry name" value="CathepsinC_exc"/>
</dbReference>
<feature type="transmembrane region" description="Helical" evidence="1">
    <location>
        <begin position="34"/>
        <end position="52"/>
    </location>
</feature>
<evidence type="ECO:0000259" key="2">
    <source>
        <dbReference type="Pfam" id="PF08773"/>
    </source>
</evidence>
<keyword evidence="1" id="KW-1133">Transmembrane helix</keyword>
<dbReference type="EMBL" id="OD000093">
    <property type="protein sequence ID" value="CAD7395712.1"/>
    <property type="molecule type" value="Genomic_DNA"/>
</dbReference>
<dbReference type="SUPFAM" id="SSF75001">
    <property type="entry name" value="Dipeptidyl peptidase I (cathepsin C), exclusion domain"/>
    <property type="match status" value="1"/>
</dbReference>
<reference evidence="3" key="1">
    <citation type="submission" date="2020-11" db="EMBL/GenBank/DDBJ databases">
        <authorList>
            <person name="Tran Van P."/>
        </authorList>
    </citation>
    <scope>NUCLEOTIDE SEQUENCE</scope>
</reference>
<evidence type="ECO:0000313" key="3">
    <source>
        <dbReference type="EMBL" id="CAD7395712.1"/>
    </source>
</evidence>
<gene>
    <name evidence="3" type="ORF">TPSB3V08_LOCUS294</name>
</gene>
<dbReference type="Gene3D" id="2.40.128.80">
    <property type="entry name" value="Cathepsin C, exclusion domain"/>
    <property type="match status" value="1"/>
</dbReference>
<name>A0A7R9CFV9_TIMPO</name>
<evidence type="ECO:0000256" key="1">
    <source>
        <dbReference type="SAM" id="Phobius"/>
    </source>
</evidence>
<proteinExistence type="predicted"/>
<dbReference type="InterPro" id="IPR036496">
    <property type="entry name" value="CathepsinC_exc_dom_sf"/>
</dbReference>
<protein>
    <recommendedName>
        <fullName evidence="2">Cathepsin C exclusion domain-containing protein</fullName>
    </recommendedName>
</protein>
<sequence>MMQLSVSVLEIIRLNVEPAELRGNRPVIVIRANIPRIMLIVFAATVLLFVGANADTPANCTYQDIVGNWTFYEGDRNNTGSSLCDQIGENLMN</sequence>
<feature type="domain" description="Cathepsin C exclusion" evidence="2">
    <location>
        <begin position="55"/>
        <end position="89"/>
    </location>
</feature>
<dbReference type="AlphaFoldDB" id="A0A7R9CFV9"/>
<dbReference type="Pfam" id="PF08773">
    <property type="entry name" value="CathepsinC_exc"/>
    <property type="match status" value="1"/>
</dbReference>
<keyword evidence="1" id="KW-0812">Transmembrane</keyword>
<organism evidence="3">
    <name type="scientific">Timema poppense</name>
    <name type="common">Walking stick</name>
    <dbReference type="NCBI Taxonomy" id="170557"/>
    <lineage>
        <taxon>Eukaryota</taxon>
        <taxon>Metazoa</taxon>
        <taxon>Ecdysozoa</taxon>
        <taxon>Arthropoda</taxon>
        <taxon>Hexapoda</taxon>
        <taxon>Insecta</taxon>
        <taxon>Pterygota</taxon>
        <taxon>Neoptera</taxon>
        <taxon>Polyneoptera</taxon>
        <taxon>Phasmatodea</taxon>
        <taxon>Timematodea</taxon>
        <taxon>Timematoidea</taxon>
        <taxon>Timematidae</taxon>
        <taxon>Timema</taxon>
    </lineage>
</organism>
<keyword evidence="1" id="KW-0472">Membrane</keyword>